<dbReference type="InterPro" id="IPR032687">
    <property type="entry name" value="AraC-type_N"/>
</dbReference>
<dbReference type="EMBL" id="AEON01000002">
    <property type="protein sequence ID" value="EFT82826.1"/>
    <property type="molecule type" value="Genomic_DNA"/>
</dbReference>
<keyword evidence="3" id="KW-0804">Transcription</keyword>
<name>E6K238_PARDN</name>
<dbReference type="eggNOG" id="COG2207">
    <property type="taxonomic scope" value="Bacteria"/>
</dbReference>
<sequence>MGKYVLDGRYGSHLEMFGINVGEALREAGAPEDLFSRHRPTLEEAAYYRFMDAVGSQAKDPQLPIRIASADGVESFSPPLFAAYCSENAKTCCERLSEYKRIIAPMRYRTISTERTVEVEMAASGVGLSLPQFLVESEMVFLLHIIRAATRTVIHPIQIHMTDPPTTGDLSRYARCPIRKSGRNRIIFQRTDMDKPFISYNEGMWDYLAPELQRRLYEMKEGDPAAMKVRSALTGLLPSGRTTIKDVASTLGISPRTLERRLAKENTTFQQQLNSTRELLAKHYIRNTDMSSGDIAFLLGYQEPNSFLRAFTQWTGLSVSEYKNTTTTQQPKNKTPTTLSILKNPIEERSE</sequence>
<dbReference type="GO" id="GO:0003700">
    <property type="term" value="F:DNA-binding transcription factor activity"/>
    <property type="evidence" value="ECO:0007669"/>
    <property type="project" value="InterPro"/>
</dbReference>
<dbReference type="SUPFAM" id="SSF46689">
    <property type="entry name" value="Homeodomain-like"/>
    <property type="match status" value="1"/>
</dbReference>
<gene>
    <name evidence="5" type="ORF">HMPREF0620_1511</name>
</gene>
<keyword evidence="6" id="KW-1185">Reference proteome</keyword>
<dbReference type="InterPro" id="IPR009057">
    <property type="entry name" value="Homeodomain-like_sf"/>
</dbReference>
<dbReference type="Gene3D" id="1.10.10.60">
    <property type="entry name" value="Homeodomain-like"/>
    <property type="match status" value="1"/>
</dbReference>
<dbReference type="Pfam" id="PF12625">
    <property type="entry name" value="Arabinose_bd"/>
    <property type="match status" value="1"/>
</dbReference>
<dbReference type="GO" id="GO:0000976">
    <property type="term" value="F:transcription cis-regulatory region binding"/>
    <property type="evidence" value="ECO:0007669"/>
    <property type="project" value="TreeGrafter"/>
</dbReference>
<evidence type="ECO:0000259" key="4">
    <source>
        <dbReference type="PROSITE" id="PS01124"/>
    </source>
</evidence>
<dbReference type="InterPro" id="IPR018060">
    <property type="entry name" value="HTH_AraC"/>
</dbReference>
<evidence type="ECO:0000256" key="2">
    <source>
        <dbReference type="ARBA" id="ARBA00023125"/>
    </source>
</evidence>
<keyword evidence="1" id="KW-0805">Transcription regulation</keyword>
<dbReference type="Pfam" id="PF12833">
    <property type="entry name" value="HTH_18"/>
    <property type="match status" value="1"/>
</dbReference>
<evidence type="ECO:0000313" key="5">
    <source>
        <dbReference type="EMBL" id="EFT82826.1"/>
    </source>
</evidence>
<comment type="caution">
    <text evidence="5">The sequence shown here is derived from an EMBL/GenBank/DDBJ whole genome shotgun (WGS) entry which is preliminary data.</text>
</comment>
<dbReference type="PANTHER" id="PTHR47894">
    <property type="entry name" value="HTH-TYPE TRANSCRIPTIONAL REGULATOR GADX"/>
    <property type="match status" value="1"/>
</dbReference>
<evidence type="ECO:0000313" key="6">
    <source>
        <dbReference type="Proteomes" id="UP000004946"/>
    </source>
</evidence>
<accession>E6K238</accession>
<protein>
    <submittedName>
        <fullName evidence="5">Transcriptional regulator, AraC family</fullName>
    </submittedName>
</protein>
<organism evidence="5 6">
    <name type="scientific">Parascardovia denticolens DSM 10105 = JCM 12538</name>
    <dbReference type="NCBI Taxonomy" id="864564"/>
    <lineage>
        <taxon>Bacteria</taxon>
        <taxon>Bacillati</taxon>
        <taxon>Actinomycetota</taxon>
        <taxon>Actinomycetes</taxon>
        <taxon>Bifidobacteriales</taxon>
        <taxon>Bifidobacteriaceae</taxon>
        <taxon>Parascardovia</taxon>
    </lineage>
</organism>
<dbReference type="PROSITE" id="PS01124">
    <property type="entry name" value="HTH_ARAC_FAMILY_2"/>
    <property type="match status" value="1"/>
</dbReference>
<dbReference type="Proteomes" id="UP000004946">
    <property type="component" value="Chromosome"/>
</dbReference>
<reference evidence="5 6" key="1">
    <citation type="submission" date="2010-12" db="EMBL/GenBank/DDBJ databases">
        <authorList>
            <person name="Muzny D."/>
            <person name="Qin X."/>
            <person name="Buhay C."/>
            <person name="Dugan-Rocha S."/>
            <person name="Ding Y."/>
            <person name="Chen G."/>
            <person name="Hawes A."/>
            <person name="Holder M."/>
            <person name="Jhangiani S."/>
            <person name="Johnson A."/>
            <person name="Khan Z."/>
            <person name="Li Z."/>
            <person name="Liu W."/>
            <person name="Liu X."/>
            <person name="Perez L."/>
            <person name="Shen H."/>
            <person name="Wang Q."/>
            <person name="Watt J."/>
            <person name="Xi L."/>
            <person name="Xin Y."/>
            <person name="Zhou J."/>
            <person name="Deng J."/>
            <person name="Jiang H."/>
            <person name="Liu Y."/>
            <person name="Qu J."/>
            <person name="Song X.-Z."/>
            <person name="Zhang L."/>
            <person name="Villasana D."/>
            <person name="Johnson A."/>
            <person name="Liu J."/>
            <person name="Liyanage D."/>
            <person name="Lorensuhewa L."/>
            <person name="Robinson T."/>
            <person name="Song A."/>
            <person name="Song B.-B."/>
            <person name="Dinh H."/>
            <person name="Thornton R."/>
            <person name="Coyle M."/>
            <person name="Francisco L."/>
            <person name="Jackson L."/>
            <person name="Javaid M."/>
            <person name="Korchina V."/>
            <person name="Kovar C."/>
            <person name="Mata R."/>
            <person name="Mathew T."/>
            <person name="Ngo R."/>
            <person name="Nguyen L."/>
            <person name="Nguyen N."/>
            <person name="Okwuonu G."/>
            <person name="Ongeri F."/>
            <person name="Pham C."/>
            <person name="Simmons D."/>
            <person name="Wilczek-Boney K."/>
            <person name="Hale W."/>
            <person name="Jakkamsetti A."/>
            <person name="Pham P."/>
            <person name="Ruth R."/>
            <person name="San Lucas F."/>
            <person name="Warren J."/>
            <person name="Zhang J."/>
            <person name="Zhao Z."/>
            <person name="Zhou C."/>
            <person name="Zhu D."/>
            <person name="Lee S."/>
            <person name="Bess C."/>
            <person name="Blankenburg K."/>
            <person name="Forbes L."/>
            <person name="Fu Q."/>
            <person name="Gubbala S."/>
            <person name="Hirani K."/>
            <person name="Jayaseelan J.C."/>
            <person name="Lara F."/>
            <person name="Munidasa M."/>
            <person name="Palculict T."/>
            <person name="Patil S."/>
            <person name="Pu L.-L."/>
            <person name="Saada N."/>
            <person name="Tang L."/>
            <person name="Weissenberger G."/>
            <person name="Zhu Y."/>
            <person name="Hemphill L."/>
            <person name="Shang Y."/>
            <person name="Youmans B."/>
            <person name="Ayvaz T."/>
            <person name="Ross M."/>
            <person name="Santibanez J."/>
            <person name="Aqrawi P."/>
            <person name="Gross S."/>
            <person name="Joshi V."/>
            <person name="Fowler G."/>
            <person name="Nazareth L."/>
            <person name="Reid J."/>
            <person name="Worley K."/>
            <person name="Petrosino J."/>
            <person name="Highlander S."/>
            <person name="Gibbs R."/>
        </authorList>
    </citation>
    <scope>NUCLEOTIDE SEQUENCE [LARGE SCALE GENOMIC DNA]</scope>
    <source>
        <strain evidence="5 6">DSM 10105</strain>
    </source>
</reference>
<dbReference type="PANTHER" id="PTHR47894:SF1">
    <property type="entry name" value="HTH-TYPE TRANSCRIPTIONAL REGULATOR VQSM"/>
    <property type="match status" value="1"/>
</dbReference>
<dbReference type="GO" id="GO:0005829">
    <property type="term" value="C:cytosol"/>
    <property type="evidence" value="ECO:0007669"/>
    <property type="project" value="TreeGrafter"/>
</dbReference>
<proteinExistence type="predicted"/>
<dbReference type="SMART" id="SM00342">
    <property type="entry name" value="HTH_ARAC"/>
    <property type="match status" value="1"/>
</dbReference>
<dbReference type="HOGENOM" id="CLU_047522_1_1_11"/>
<evidence type="ECO:0000256" key="3">
    <source>
        <dbReference type="ARBA" id="ARBA00023163"/>
    </source>
</evidence>
<evidence type="ECO:0000256" key="1">
    <source>
        <dbReference type="ARBA" id="ARBA00023015"/>
    </source>
</evidence>
<feature type="domain" description="HTH araC/xylS-type" evidence="4">
    <location>
        <begin position="227"/>
        <end position="325"/>
    </location>
</feature>
<keyword evidence="2" id="KW-0238">DNA-binding</keyword>
<dbReference type="AlphaFoldDB" id="E6K238"/>